<keyword evidence="3" id="KW-1185">Reference proteome</keyword>
<evidence type="ECO:0000313" key="3">
    <source>
        <dbReference type="Proteomes" id="UP001162131"/>
    </source>
</evidence>
<proteinExistence type="predicted"/>
<evidence type="ECO:0000313" key="2">
    <source>
        <dbReference type="EMBL" id="CAG9324847.1"/>
    </source>
</evidence>
<dbReference type="EMBL" id="CAJZBQ010000036">
    <property type="protein sequence ID" value="CAG9324847.1"/>
    <property type="molecule type" value="Genomic_DNA"/>
</dbReference>
<comment type="caution">
    <text evidence="2">The sequence shown here is derived from an EMBL/GenBank/DDBJ whole genome shotgun (WGS) entry which is preliminary data.</text>
</comment>
<name>A0AAU9JD71_9CILI</name>
<sequence>MEHPELEDDLMEKVEKAIGPAQKLAALKSLADLYGKEGYKERQLQYILMCLEISNGDDNLWRELGEAALHLERLPLAIYSYKACVKLKNAPENIYGLALAKALSYDYVNSLAILNFLIETQNFEPAQDLKKFVMSKIKNEEAAESPIKIAWPALKQEEPYKSIVKKVSNLYSLITTARILVDQGKWDSKVKFELSTSAAEKAITAKPAPVVINPCWDFCEQVKKIVLDNTNETFLAVVWDKTFQLSVISTKITAMLEEEIKPFFSSPMLLRHICRDLFPLLLKNNPRPSTLLSNEIGPEILHIYFQCEAWTDLSDELLTLLELSNEENIPADFRISLRTKLIMNLPESDNKEIKARTFAALALSHFKSREKFEKNREDLIQELMHAEHLAEKAINELQGATIYMWWTDTLLNESTLNKLRNDVKVDYALLDFDKLAKVTQKSVEPILRMLDTWSKVLLVHSANDDPSFYWKKMKIQLKILTKFSLNDTEKNQLCTILTRYVSVLLFNAEEGVSLKKDYDFPLLMETLTKQLSPFNVLEKSQVCKLSISLLTLMRYVPKLYNYLPFFLKRVFKVIKPSIIPEIFDVFHKNLKLFENDLEKDFHQKLCQHFEKVCFDQEKEKLLKIIYRWNYGLGDKVCKCGKKISTNILALPNSPEKLLRFLKTSEEKYEDYSYQSPEIYKNKKCYTLLEVLNQKEETLFIDCPKHNNFLHMVNSEEIPILMDCCNKEKREIASEAFKRMACYNYESSKKNELKKRMDFLKEARKFIIKAIELCPGNSEYWLILGQISFWKWIWGFFDIFYSSDKYFAKFEDGVEAVHAYNIAIKLENKNKQYIYEAKSVLCYFLSSIDKEYFFEALKSVDEAYGLYKIHSNIICVIYGLMLTKSKNPESTHILIGLSPYSEIANYKMNPTQENLAFVNLQDDHYCKYLYHKNSNSLYTLLIENNFIGSYEAKSEFEIFMERPFFMWNLISKAGIQCVKQVKTEGKEKIIEIIENVLAIKKGRRNKALSKIFMACLEELIVQGYNQDAQKYLEKISMLTPQEKKEIKVKLGADI</sequence>
<dbReference type="InterPro" id="IPR011990">
    <property type="entry name" value="TPR-like_helical_dom_sf"/>
</dbReference>
<reference evidence="2" key="1">
    <citation type="submission" date="2021-09" db="EMBL/GenBank/DDBJ databases">
        <authorList>
            <consortium name="AG Swart"/>
            <person name="Singh M."/>
            <person name="Singh A."/>
            <person name="Seah K."/>
            <person name="Emmerich C."/>
        </authorList>
    </citation>
    <scope>NUCLEOTIDE SEQUENCE</scope>
    <source>
        <strain evidence="2">ATCC30299</strain>
    </source>
</reference>
<evidence type="ECO:0008006" key="4">
    <source>
        <dbReference type="Google" id="ProtNLM"/>
    </source>
</evidence>
<dbReference type="Gene3D" id="1.25.40.10">
    <property type="entry name" value="Tetratricopeptide repeat domain"/>
    <property type="match status" value="1"/>
</dbReference>
<protein>
    <recommendedName>
        <fullName evidence="4">Tetratricopeptide repeat protein</fullName>
    </recommendedName>
</protein>
<evidence type="ECO:0000256" key="1">
    <source>
        <dbReference type="SAM" id="Coils"/>
    </source>
</evidence>
<feature type="coiled-coil region" evidence="1">
    <location>
        <begin position="369"/>
        <end position="396"/>
    </location>
</feature>
<dbReference type="AlphaFoldDB" id="A0AAU9JD71"/>
<organism evidence="2 3">
    <name type="scientific">Blepharisma stoltei</name>
    <dbReference type="NCBI Taxonomy" id="1481888"/>
    <lineage>
        <taxon>Eukaryota</taxon>
        <taxon>Sar</taxon>
        <taxon>Alveolata</taxon>
        <taxon>Ciliophora</taxon>
        <taxon>Postciliodesmatophora</taxon>
        <taxon>Heterotrichea</taxon>
        <taxon>Heterotrichida</taxon>
        <taxon>Blepharismidae</taxon>
        <taxon>Blepharisma</taxon>
    </lineage>
</organism>
<dbReference type="Proteomes" id="UP001162131">
    <property type="component" value="Unassembled WGS sequence"/>
</dbReference>
<keyword evidence="1" id="KW-0175">Coiled coil</keyword>
<accession>A0AAU9JD71</accession>
<gene>
    <name evidence="2" type="ORF">BSTOLATCC_MIC36624</name>
</gene>